<dbReference type="PANTHER" id="PTHR35161">
    <property type="entry name" value="OS02G0303100 PROTEIN"/>
    <property type="match status" value="1"/>
</dbReference>
<name>A0A1W0W0M0_SORBI</name>
<dbReference type="FunCoup" id="A0A1W0W0M0">
    <property type="interactions" value="131"/>
</dbReference>
<dbReference type="AlphaFoldDB" id="A0A1W0W0M0"/>
<dbReference type="eggNOG" id="KOG2427">
    <property type="taxonomic scope" value="Eukaryota"/>
</dbReference>
<dbReference type="EMBL" id="CM000762">
    <property type="protein sequence ID" value="OQU87934.1"/>
    <property type="molecule type" value="Genomic_DNA"/>
</dbReference>
<organism evidence="1 2">
    <name type="scientific">Sorghum bicolor</name>
    <name type="common">Sorghum</name>
    <name type="synonym">Sorghum vulgare</name>
    <dbReference type="NCBI Taxonomy" id="4558"/>
    <lineage>
        <taxon>Eukaryota</taxon>
        <taxon>Viridiplantae</taxon>
        <taxon>Streptophyta</taxon>
        <taxon>Embryophyta</taxon>
        <taxon>Tracheophyta</taxon>
        <taxon>Spermatophyta</taxon>
        <taxon>Magnoliopsida</taxon>
        <taxon>Liliopsida</taxon>
        <taxon>Poales</taxon>
        <taxon>Poaceae</taxon>
        <taxon>PACMAD clade</taxon>
        <taxon>Panicoideae</taxon>
        <taxon>Andropogonodae</taxon>
        <taxon>Andropogoneae</taxon>
        <taxon>Sorghinae</taxon>
        <taxon>Sorghum</taxon>
    </lineage>
</organism>
<dbReference type="OMA" id="CSHYMET"/>
<protein>
    <submittedName>
        <fullName evidence="1">Uncharacterized protein</fullName>
    </submittedName>
</protein>
<accession>A0A1W0W0M0</accession>
<keyword evidence="2" id="KW-1185">Reference proteome</keyword>
<dbReference type="STRING" id="4558.A0A1W0W0M0"/>
<evidence type="ECO:0000313" key="2">
    <source>
        <dbReference type="Proteomes" id="UP000000768"/>
    </source>
</evidence>
<gene>
    <name evidence="1" type="ORF">SORBI_3003G369033</name>
</gene>
<proteinExistence type="predicted"/>
<dbReference type="PANTHER" id="PTHR35161:SF19">
    <property type="entry name" value="OS02G0113400 PROTEIN"/>
    <property type="match status" value="1"/>
</dbReference>
<reference evidence="1 2" key="1">
    <citation type="journal article" date="2009" name="Nature">
        <title>The Sorghum bicolor genome and the diversification of grasses.</title>
        <authorList>
            <person name="Paterson A.H."/>
            <person name="Bowers J.E."/>
            <person name="Bruggmann R."/>
            <person name="Dubchak I."/>
            <person name="Grimwood J."/>
            <person name="Gundlach H."/>
            <person name="Haberer G."/>
            <person name="Hellsten U."/>
            <person name="Mitros T."/>
            <person name="Poliakov A."/>
            <person name="Schmutz J."/>
            <person name="Spannagl M."/>
            <person name="Tang H."/>
            <person name="Wang X."/>
            <person name="Wicker T."/>
            <person name="Bharti A.K."/>
            <person name="Chapman J."/>
            <person name="Feltus F.A."/>
            <person name="Gowik U."/>
            <person name="Grigoriev I.V."/>
            <person name="Lyons E."/>
            <person name="Maher C.A."/>
            <person name="Martis M."/>
            <person name="Narechania A."/>
            <person name="Otillar R.P."/>
            <person name="Penning B.W."/>
            <person name="Salamov A.A."/>
            <person name="Wang Y."/>
            <person name="Zhang L."/>
            <person name="Carpita N.C."/>
            <person name="Freeling M."/>
            <person name="Gingle A.R."/>
            <person name="Hash C.T."/>
            <person name="Keller B."/>
            <person name="Klein P."/>
            <person name="Kresovich S."/>
            <person name="McCann M.C."/>
            <person name="Ming R."/>
            <person name="Peterson D.G."/>
            <person name="Mehboob-ur-Rahman"/>
            <person name="Ware D."/>
            <person name="Westhoff P."/>
            <person name="Mayer K.F."/>
            <person name="Messing J."/>
            <person name="Rokhsar D.S."/>
        </authorList>
    </citation>
    <scope>NUCLEOTIDE SEQUENCE [LARGE SCALE GENOMIC DNA]</scope>
    <source>
        <strain evidence="2">cv. BTx623</strain>
    </source>
</reference>
<sequence length="316" mass="36619">MLPYNRFAEQRTIFPHSTSQIVADTLKIGRIIANNILQHIIEAHEAKNCWNGKFNLSSILIVDGFGVLITSPFCEEFSWDAMVNDYIAFVELIFPLFEVVGVGMPAFFSELEKTLRNFEPHNMRHHQLARFWDFIRNHLAFKSSMWRTNVFTGLYRIRRSMPRRLRRALKAVLLSQSLVDDWRSIIAESGHPLLEKVLRHSGVEDPDENGSYLVQNHGVIDLVQNDDNKPEYGLYQNTLFSAAMFPRHVNEHGTDMSKTKEEVINLPSDLDLLCSHYMETVLSMVLHELYCSDFMTTKLWLMLEELFEAYSTPEAS</sequence>
<dbReference type="Proteomes" id="UP000000768">
    <property type="component" value="Chromosome 3"/>
</dbReference>
<dbReference type="Gramene" id="OQU87934">
    <property type="protein sequence ID" value="OQU87934"/>
    <property type="gene ID" value="SORBI_3003G369033"/>
</dbReference>
<evidence type="ECO:0000313" key="1">
    <source>
        <dbReference type="EMBL" id="OQU87934.1"/>
    </source>
</evidence>
<reference evidence="2" key="2">
    <citation type="journal article" date="2018" name="Plant J.">
        <title>The Sorghum bicolor reference genome: improved assembly, gene annotations, a transcriptome atlas, and signatures of genome organization.</title>
        <authorList>
            <person name="McCormick R.F."/>
            <person name="Truong S.K."/>
            <person name="Sreedasyam A."/>
            <person name="Jenkins J."/>
            <person name="Shu S."/>
            <person name="Sims D."/>
            <person name="Kennedy M."/>
            <person name="Amirebrahimi M."/>
            <person name="Weers B.D."/>
            <person name="McKinley B."/>
            <person name="Mattison A."/>
            <person name="Morishige D.T."/>
            <person name="Grimwood J."/>
            <person name="Schmutz J."/>
            <person name="Mullet J.E."/>
        </authorList>
    </citation>
    <scope>NUCLEOTIDE SEQUENCE [LARGE SCALE GENOMIC DNA]</scope>
    <source>
        <strain evidence="2">cv. BTx623</strain>
    </source>
</reference>
<dbReference type="InParanoid" id="A0A1W0W0M0"/>